<proteinExistence type="predicted"/>
<evidence type="ECO:0000259" key="2">
    <source>
        <dbReference type="Pfam" id="PF24709"/>
    </source>
</evidence>
<sequence length="130" mass="14761">MEKKINGFIYWTPRILSIMFLGFLALFSLDVIAPGLSFWEIVGGLFMHNIPVFILLIILLISWKREIVGGIIFLMVGVFFTVRMLTTIMNQFELSGLSQFIIAGPAFLIGILFIINWFKKRRSLSAASAK</sequence>
<feature type="transmembrane region" description="Helical" evidence="1">
    <location>
        <begin position="97"/>
        <end position="118"/>
    </location>
</feature>
<feature type="transmembrane region" description="Helical" evidence="1">
    <location>
        <begin position="41"/>
        <end position="60"/>
    </location>
</feature>
<evidence type="ECO:0000256" key="1">
    <source>
        <dbReference type="SAM" id="Phobius"/>
    </source>
</evidence>
<dbReference type="Pfam" id="PF24709">
    <property type="entry name" value="DUF7670"/>
    <property type="match status" value="1"/>
</dbReference>
<accession>A0A2M7II92</accession>
<comment type="caution">
    <text evidence="3">The sequence shown here is derived from an EMBL/GenBank/DDBJ whole genome shotgun (WGS) entry which is preliminary data.</text>
</comment>
<dbReference type="InterPro" id="IPR056087">
    <property type="entry name" value="DUF7670"/>
</dbReference>
<keyword evidence="1" id="KW-0812">Transmembrane</keyword>
<keyword evidence="1" id="KW-1133">Transmembrane helix</keyword>
<feature type="transmembrane region" description="Helical" evidence="1">
    <location>
        <begin position="67"/>
        <end position="85"/>
    </location>
</feature>
<dbReference type="EMBL" id="PFGY01000067">
    <property type="protein sequence ID" value="PIW76234.1"/>
    <property type="molecule type" value="Genomic_DNA"/>
</dbReference>
<name>A0A2M7II92_9BACT</name>
<evidence type="ECO:0000313" key="4">
    <source>
        <dbReference type="Proteomes" id="UP000229561"/>
    </source>
</evidence>
<feature type="domain" description="DUF7670" evidence="2">
    <location>
        <begin position="3"/>
        <end position="122"/>
    </location>
</feature>
<evidence type="ECO:0000313" key="3">
    <source>
        <dbReference type="EMBL" id="PIW76234.1"/>
    </source>
</evidence>
<dbReference type="Proteomes" id="UP000229561">
    <property type="component" value="Unassembled WGS sequence"/>
</dbReference>
<organism evidence="3 4">
    <name type="scientific">Candidatus Portnoybacteria bacterium CG_4_8_14_3_um_filter_40_10</name>
    <dbReference type="NCBI Taxonomy" id="1974801"/>
    <lineage>
        <taxon>Bacteria</taxon>
        <taxon>Candidatus Portnoyibacteriota</taxon>
    </lineage>
</organism>
<reference evidence="4" key="1">
    <citation type="submission" date="2017-09" db="EMBL/GenBank/DDBJ databases">
        <title>Depth-based differentiation of microbial function through sediment-hosted aquifers and enrichment of novel symbionts in the deep terrestrial subsurface.</title>
        <authorList>
            <person name="Probst A.J."/>
            <person name="Ladd B."/>
            <person name="Jarett J.K."/>
            <person name="Geller-Mcgrath D.E."/>
            <person name="Sieber C.M.K."/>
            <person name="Emerson J.B."/>
            <person name="Anantharaman K."/>
            <person name="Thomas B.C."/>
            <person name="Malmstrom R."/>
            <person name="Stieglmeier M."/>
            <person name="Klingl A."/>
            <person name="Woyke T."/>
            <person name="Ryan C.M."/>
            <person name="Banfield J.F."/>
        </authorList>
    </citation>
    <scope>NUCLEOTIDE SEQUENCE [LARGE SCALE GENOMIC DNA]</scope>
</reference>
<gene>
    <name evidence="3" type="ORF">CO001_02435</name>
</gene>
<dbReference type="AlphaFoldDB" id="A0A2M7II92"/>
<feature type="transmembrane region" description="Helical" evidence="1">
    <location>
        <begin position="7"/>
        <end position="29"/>
    </location>
</feature>
<keyword evidence="1" id="KW-0472">Membrane</keyword>
<protein>
    <recommendedName>
        <fullName evidence="2">DUF7670 domain-containing protein</fullName>
    </recommendedName>
</protein>